<dbReference type="InterPro" id="IPR036680">
    <property type="entry name" value="SPOR-like_sf"/>
</dbReference>
<evidence type="ECO:0000313" key="9">
    <source>
        <dbReference type="Proteomes" id="UP001156664"/>
    </source>
</evidence>
<evidence type="ECO:0000259" key="7">
    <source>
        <dbReference type="PROSITE" id="PS51724"/>
    </source>
</evidence>
<dbReference type="CDD" id="cd22268">
    <property type="entry name" value="DPBB_RlpA-like"/>
    <property type="match status" value="1"/>
</dbReference>
<evidence type="ECO:0000256" key="1">
    <source>
        <dbReference type="ARBA" id="ARBA00022729"/>
    </source>
</evidence>
<organism evidence="8 9">
    <name type="scientific">Limnobacter litoralis</name>
    <dbReference type="NCBI Taxonomy" id="481366"/>
    <lineage>
        <taxon>Bacteria</taxon>
        <taxon>Pseudomonadati</taxon>
        <taxon>Pseudomonadota</taxon>
        <taxon>Betaproteobacteria</taxon>
        <taxon>Burkholderiales</taxon>
        <taxon>Burkholderiaceae</taxon>
        <taxon>Limnobacter</taxon>
    </lineage>
</organism>
<dbReference type="Pfam" id="PF03330">
    <property type="entry name" value="DPBB_1"/>
    <property type="match status" value="1"/>
</dbReference>
<dbReference type="SUPFAM" id="SSF50685">
    <property type="entry name" value="Barwin-like endoglucanases"/>
    <property type="match status" value="1"/>
</dbReference>
<dbReference type="InterPro" id="IPR034718">
    <property type="entry name" value="RlpA"/>
</dbReference>
<evidence type="ECO:0000256" key="5">
    <source>
        <dbReference type="RuleBase" id="RU003495"/>
    </source>
</evidence>
<feature type="region of interest" description="Disordered" evidence="6">
    <location>
        <begin position="18"/>
        <end position="42"/>
    </location>
</feature>
<dbReference type="PANTHER" id="PTHR34183:SF1">
    <property type="entry name" value="ENDOLYTIC PEPTIDOGLYCAN TRANSGLYCOSYLASE RLPA"/>
    <property type="match status" value="1"/>
</dbReference>
<keyword evidence="2 4" id="KW-0456">Lyase</keyword>
<evidence type="ECO:0000256" key="4">
    <source>
        <dbReference type="HAMAP-Rule" id="MF_02071"/>
    </source>
</evidence>
<dbReference type="InterPro" id="IPR009009">
    <property type="entry name" value="RlpA-like_DPBB"/>
</dbReference>
<feature type="domain" description="SPOR" evidence="7">
    <location>
        <begin position="271"/>
        <end position="350"/>
    </location>
</feature>
<comment type="similarity">
    <text evidence="4 5">Belongs to the RlpA family.</text>
</comment>
<evidence type="ECO:0000313" key="8">
    <source>
        <dbReference type="EMBL" id="GLR25533.1"/>
    </source>
</evidence>
<dbReference type="InterPro" id="IPR036908">
    <property type="entry name" value="RlpA-like_sf"/>
</dbReference>
<dbReference type="Gene3D" id="2.40.40.10">
    <property type="entry name" value="RlpA-like domain"/>
    <property type="match status" value="1"/>
</dbReference>
<sequence length="354" mass="37106">MVLGLCLVLGACSSVPLGPSKVERSSKGSTTAKAGKGDAPYGWEPVQKGGGYYLDDGPGDQRPVNLADMPDPVPDVEPINPANTRPYEVMGQTFTPQSSLDENYKETGRASWYGRKFHGAKTANGEIYDMYQMTAAHPTLPLPSYAKVTNLTNGRSVIVRVNDRGPFLRSRIIDLSYAAALKLDLIKHGSAEVQVEKLTPDLIAQYQAKPQSGPAQATAVANATPVSQQVAPAQAAAAQAVAVPPSGSAGQAAGQVVAKPVMPVSTAAGTASASKNVFLQLGAFGQQVNAQALKNDVLTSNAELGKNTQVLMKEGLYRVIVGPFQSVEQANEAAIQLTASVTAKPVIKEDLILP</sequence>
<dbReference type="InterPro" id="IPR012997">
    <property type="entry name" value="RplA"/>
</dbReference>
<dbReference type="InterPro" id="IPR007730">
    <property type="entry name" value="SPOR-like_dom"/>
</dbReference>
<dbReference type="Pfam" id="PF05036">
    <property type="entry name" value="SPOR"/>
    <property type="match status" value="1"/>
</dbReference>
<dbReference type="PANTHER" id="PTHR34183">
    <property type="entry name" value="ENDOLYTIC PEPTIDOGLYCAN TRANSGLYCOSYLASE RLPA"/>
    <property type="match status" value="1"/>
</dbReference>
<evidence type="ECO:0000256" key="2">
    <source>
        <dbReference type="ARBA" id="ARBA00023239"/>
    </source>
</evidence>
<dbReference type="NCBIfam" id="TIGR00413">
    <property type="entry name" value="rlpA"/>
    <property type="match status" value="1"/>
</dbReference>
<comment type="function">
    <text evidence="4">Lytic transglycosylase with a strong preference for naked glycan strands that lack stem peptides.</text>
</comment>
<evidence type="ECO:0000256" key="6">
    <source>
        <dbReference type="SAM" id="MobiDB-lite"/>
    </source>
</evidence>
<comment type="caution">
    <text evidence="8">The sequence shown here is derived from an EMBL/GenBank/DDBJ whole genome shotgun (WGS) entry which is preliminary data.</text>
</comment>
<dbReference type="PROSITE" id="PS51724">
    <property type="entry name" value="SPOR"/>
    <property type="match status" value="1"/>
</dbReference>
<reference evidence="9" key="1">
    <citation type="journal article" date="2019" name="Int. J. Syst. Evol. Microbiol.">
        <title>The Global Catalogue of Microorganisms (GCM) 10K type strain sequencing project: providing services to taxonomists for standard genome sequencing and annotation.</title>
        <authorList>
            <consortium name="The Broad Institute Genomics Platform"/>
            <consortium name="The Broad Institute Genome Sequencing Center for Infectious Disease"/>
            <person name="Wu L."/>
            <person name="Ma J."/>
        </authorList>
    </citation>
    <scope>NUCLEOTIDE SEQUENCE [LARGE SCALE GENOMIC DNA]</scope>
    <source>
        <strain evidence="9">NBRC 105857</strain>
    </source>
</reference>
<name>A0ABQ5YLT8_9BURK</name>
<keyword evidence="9" id="KW-1185">Reference proteome</keyword>
<keyword evidence="8" id="KW-0449">Lipoprotein</keyword>
<dbReference type="EC" id="4.2.2.-" evidence="4"/>
<keyword evidence="3 4" id="KW-0961">Cell wall biogenesis/degradation</keyword>
<keyword evidence="1" id="KW-0732">Signal</keyword>
<dbReference type="SUPFAM" id="SSF110997">
    <property type="entry name" value="Sporulation related repeat"/>
    <property type="match status" value="1"/>
</dbReference>
<protein>
    <recommendedName>
        <fullName evidence="4">Endolytic peptidoglycan transglycosylase RlpA</fullName>
        <ecNumber evidence="4">4.2.2.-</ecNumber>
    </recommendedName>
</protein>
<gene>
    <name evidence="4" type="primary">rlpA</name>
    <name evidence="8" type="ORF">GCM10007875_06210</name>
</gene>
<evidence type="ECO:0000256" key="3">
    <source>
        <dbReference type="ARBA" id="ARBA00023316"/>
    </source>
</evidence>
<dbReference type="Gene3D" id="3.30.70.1070">
    <property type="entry name" value="Sporulation related repeat"/>
    <property type="match status" value="1"/>
</dbReference>
<dbReference type="EMBL" id="BSOJ01000006">
    <property type="protein sequence ID" value="GLR25533.1"/>
    <property type="molecule type" value="Genomic_DNA"/>
</dbReference>
<accession>A0ABQ5YLT8</accession>
<dbReference type="Proteomes" id="UP001156664">
    <property type="component" value="Unassembled WGS sequence"/>
</dbReference>
<proteinExistence type="inferred from homology"/>
<dbReference type="HAMAP" id="MF_02071">
    <property type="entry name" value="RlpA"/>
    <property type="match status" value="1"/>
</dbReference>